<dbReference type="GO" id="GO:0009507">
    <property type="term" value="C:chloroplast"/>
    <property type="evidence" value="ECO:0007669"/>
    <property type="project" value="UniProtKB-SubCell"/>
</dbReference>
<keyword evidence="11" id="KW-1185">Reference proteome</keyword>
<evidence type="ECO:0000256" key="1">
    <source>
        <dbReference type="ARBA" id="ARBA00004229"/>
    </source>
</evidence>
<evidence type="ECO:0000256" key="5">
    <source>
        <dbReference type="ARBA" id="ARBA00022640"/>
    </source>
</evidence>
<dbReference type="PANTHER" id="PTHR31843:SF11">
    <property type="entry name" value="ALLENE OXIDE CYCLASE 4, CHLOROPLASTIC"/>
    <property type="match status" value="1"/>
</dbReference>
<evidence type="ECO:0000256" key="6">
    <source>
        <dbReference type="ARBA" id="ARBA00022946"/>
    </source>
</evidence>
<keyword evidence="9" id="KW-0472">Membrane</keyword>
<evidence type="ECO:0000313" key="11">
    <source>
        <dbReference type="Proteomes" id="UP001454036"/>
    </source>
</evidence>
<evidence type="ECO:0000256" key="3">
    <source>
        <dbReference type="ARBA" id="ARBA00012209"/>
    </source>
</evidence>
<keyword evidence="6" id="KW-0809">Transit peptide</keyword>
<dbReference type="InterPro" id="IPR009410">
    <property type="entry name" value="Allene_ox_cyc"/>
</dbReference>
<keyword evidence="7" id="KW-0413">Isomerase</keyword>
<evidence type="ECO:0000256" key="9">
    <source>
        <dbReference type="SAM" id="Phobius"/>
    </source>
</evidence>
<evidence type="ECO:0000256" key="8">
    <source>
        <dbReference type="ARBA" id="ARBA00049891"/>
    </source>
</evidence>
<name>A0AAV3PMR8_LITER</name>
<dbReference type="Pfam" id="PF06351">
    <property type="entry name" value="Allene_ox_cyc"/>
    <property type="match status" value="1"/>
</dbReference>
<dbReference type="AlphaFoldDB" id="A0AAV3PMR8"/>
<keyword evidence="5" id="KW-0934">Plastid</keyword>
<dbReference type="InterPro" id="IPR044859">
    <property type="entry name" value="Allene_oxi_cyc_Dirigent"/>
</dbReference>
<keyword evidence="4" id="KW-0150">Chloroplast</keyword>
<comment type="similarity">
    <text evidence="2">Belongs to the allene oxide cyclase family.</text>
</comment>
<dbReference type="GO" id="GO:0046423">
    <property type="term" value="F:allene-oxide cyclase activity"/>
    <property type="evidence" value="ECO:0007669"/>
    <property type="project" value="UniProtKB-EC"/>
</dbReference>
<evidence type="ECO:0000256" key="4">
    <source>
        <dbReference type="ARBA" id="ARBA00022528"/>
    </source>
</evidence>
<comment type="caution">
    <text evidence="10">The sequence shown here is derived from an EMBL/GenBank/DDBJ whole genome shotgun (WGS) entry which is preliminary data.</text>
</comment>
<feature type="transmembrane region" description="Helical" evidence="9">
    <location>
        <begin position="116"/>
        <end position="136"/>
    </location>
</feature>
<reference evidence="10 11" key="1">
    <citation type="submission" date="2024-01" db="EMBL/GenBank/DDBJ databases">
        <title>The complete chloroplast genome sequence of Lithospermum erythrorhizon: insights into the phylogenetic relationship among Boraginaceae species and the maternal lineages of purple gromwells.</title>
        <authorList>
            <person name="Okada T."/>
            <person name="Watanabe K."/>
        </authorList>
    </citation>
    <scope>NUCLEOTIDE SEQUENCE [LARGE SCALE GENOMIC DNA]</scope>
</reference>
<evidence type="ECO:0000256" key="2">
    <source>
        <dbReference type="ARBA" id="ARBA00007982"/>
    </source>
</evidence>
<comment type="subcellular location">
    <subcellularLocation>
        <location evidence="1">Plastid</location>
        <location evidence="1">Chloroplast</location>
    </subcellularLocation>
</comment>
<dbReference type="EC" id="5.3.99.6" evidence="3"/>
<dbReference type="Proteomes" id="UP001454036">
    <property type="component" value="Unassembled WGS sequence"/>
</dbReference>
<evidence type="ECO:0000313" key="10">
    <source>
        <dbReference type="EMBL" id="GAA0151272.1"/>
    </source>
</evidence>
<dbReference type="SUPFAM" id="SSF141493">
    <property type="entry name" value="Allene oxide cyclase-like"/>
    <property type="match status" value="1"/>
</dbReference>
<keyword evidence="9" id="KW-1133">Transmembrane helix</keyword>
<proteinExistence type="inferred from homology"/>
<dbReference type="GO" id="GO:0009695">
    <property type="term" value="P:jasmonic acid biosynthetic process"/>
    <property type="evidence" value="ECO:0007669"/>
    <property type="project" value="InterPro"/>
</dbReference>
<organism evidence="10 11">
    <name type="scientific">Lithospermum erythrorhizon</name>
    <name type="common">Purple gromwell</name>
    <name type="synonym">Lithospermum officinale var. erythrorhizon</name>
    <dbReference type="NCBI Taxonomy" id="34254"/>
    <lineage>
        <taxon>Eukaryota</taxon>
        <taxon>Viridiplantae</taxon>
        <taxon>Streptophyta</taxon>
        <taxon>Embryophyta</taxon>
        <taxon>Tracheophyta</taxon>
        <taxon>Spermatophyta</taxon>
        <taxon>Magnoliopsida</taxon>
        <taxon>eudicotyledons</taxon>
        <taxon>Gunneridae</taxon>
        <taxon>Pentapetalae</taxon>
        <taxon>asterids</taxon>
        <taxon>lamiids</taxon>
        <taxon>Boraginales</taxon>
        <taxon>Boraginaceae</taxon>
        <taxon>Boraginoideae</taxon>
        <taxon>Lithospermeae</taxon>
        <taxon>Lithospermum</taxon>
    </lineage>
</organism>
<dbReference type="Gene3D" id="2.40.480.10">
    <property type="entry name" value="Allene oxide cyclase-like"/>
    <property type="match status" value="1"/>
</dbReference>
<accession>A0AAV3PMR8</accession>
<comment type="catalytic activity">
    <reaction evidence="8">
        <text>(9Z,13S,15Z)-12,13-epoxyoctadeca-9,11,15-trienoate = (9S,13S,15Z)-12-oxophyto-10,15-dienoate</text>
        <dbReference type="Rhea" id="RHEA:22592"/>
        <dbReference type="ChEBI" id="CHEBI:36438"/>
        <dbReference type="ChEBI" id="CHEBI:57411"/>
        <dbReference type="EC" id="5.3.99.6"/>
    </reaction>
</comment>
<evidence type="ECO:0000256" key="7">
    <source>
        <dbReference type="ARBA" id="ARBA00023235"/>
    </source>
</evidence>
<gene>
    <name evidence="10" type="ORF">LIER_10025</name>
</gene>
<keyword evidence="9" id="KW-0812">Transmembrane</keyword>
<dbReference type="InterPro" id="IPR034871">
    <property type="entry name" value="Allene_oxi_cyc_sf"/>
</dbReference>
<dbReference type="PANTHER" id="PTHR31843">
    <property type="entry name" value="ALLENE OXIDE CYCLASE 4, CHLOROPLASTIC"/>
    <property type="match status" value="1"/>
</dbReference>
<protein>
    <recommendedName>
        <fullName evidence="3">allene-oxide cyclase</fullName>
        <ecNumber evidence="3">5.3.99.6</ecNumber>
    </recommendedName>
</protein>
<sequence length="137" mass="14865">MAASSSTLSAIKRVYSSSVKLHASSFTTSSFNRILFSRKPLISDSLKLSASLSTSAKTVASMTINESKSSASGVSKVQELHVYEINELDRGSPAYLRLSQKNVNSLGDLVPFSNKVTFSTLFAIISLILCVIMFQFE</sequence>
<dbReference type="EMBL" id="BAABME010001751">
    <property type="protein sequence ID" value="GAA0151272.1"/>
    <property type="molecule type" value="Genomic_DNA"/>
</dbReference>